<comment type="caution">
    <text evidence="2">The sequence shown here is derived from an EMBL/GenBank/DDBJ whole genome shotgun (WGS) entry which is preliminary data.</text>
</comment>
<organism evidence="2 3">
    <name type="scientific">Planococcus salinus</name>
    <dbReference type="NCBI Taxonomy" id="1848460"/>
    <lineage>
        <taxon>Bacteria</taxon>
        <taxon>Bacillati</taxon>
        <taxon>Bacillota</taxon>
        <taxon>Bacilli</taxon>
        <taxon>Bacillales</taxon>
        <taxon>Caryophanaceae</taxon>
        <taxon>Planococcus</taxon>
    </lineage>
</organism>
<reference evidence="2 3" key="1">
    <citation type="journal article" date="2018" name="Int. J. Syst. Evol. Microbiol.">
        <title>Planococcus salinus sp. nov., a moderately halophilic bacterium isolated from a saline-alkali soil.</title>
        <authorList>
            <person name="Gan L."/>
        </authorList>
    </citation>
    <scope>NUCLEOTIDE SEQUENCE [LARGE SCALE GENOMIC DNA]</scope>
    <source>
        <strain evidence="2 3">LCB217</strain>
    </source>
</reference>
<keyword evidence="1 2" id="KW-0808">Transferase</keyword>
<evidence type="ECO:0000256" key="1">
    <source>
        <dbReference type="ARBA" id="ARBA00022679"/>
    </source>
</evidence>
<dbReference type="GO" id="GO:0008410">
    <property type="term" value="F:CoA-transferase activity"/>
    <property type="evidence" value="ECO:0007669"/>
    <property type="project" value="TreeGrafter"/>
</dbReference>
<dbReference type="PANTHER" id="PTHR48207">
    <property type="entry name" value="SUCCINATE--HYDROXYMETHYLGLUTARATE COA-TRANSFERASE"/>
    <property type="match status" value="1"/>
</dbReference>
<dbReference type="AlphaFoldDB" id="A0A3M8PAC4"/>
<protein>
    <submittedName>
        <fullName evidence="2">CoA transferase</fullName>
    </submittedName>
</protein>
<dbReference type="Gene3D" id="3.40.50.10540">
    <property type="entry name" value="Crotonobetainyl-coa:carnitine coa-transferase, domain 1"/>
    <property type="match status" value="1"/>
</dbReference>
<keyword evidence="3" id="KW-1185">Reference proteome</keyword>
<proteinExistence type="predicted"/>
<dbReference type="InterPro" id="IPR003673">
    <property type="entry name" value="CoA-Trfase_fam_III"/>
</dbReference>
<dbReference type="PANTHER" id="PTHR48207:SF3">
    <property type="entry name" value="SUCCINATE--HYDROXYMETHYLGLUTARATE COA-TRANSFERASE"/>
    <property type="match status" value="1"/>
</dbReference>
<dbReference type="Pfam" id="PF02515">
    <property type="entry name" value="CoA_transf_3"/>
    <property type="match status" value="1"/>
</dbReference>
<dbReference type="InterPro" id="IPR044855">
    <property type="entry name" value="CoA-Trfase_III_dom3_sf"/>
</dbReference>
<dbReference type="Gene3D" id="3.30.1540.10">
    <property type="entry name" value="formyl-coa transferase, domain 3"/>
    <property type="match status" value="1"/>
</dbReference>
<dbReference type="Proteomes" id="UP000275473">
    <property type="component" value="Unassembled WGS sequence"/>
</dbReference>
<dbReference type="InterPro" id="IPR023606">
    <property type="entry name" value="CoA-Trfase_III_dom_1_sf"/>
</dbReference>
<dbReference type="InterPro" id="IPR050483">
    <property type="entry name" value="CoA-transferase_III_domain"/>
</dbReference>
<evidence type="ECO:0000313" key="3">
    <source>
        <dbReference type="Proteomes" id="UP000275473"/>
    </source>
</evidence>
<dbReference type="OrthoDB" id="9797653at2"/>
<dbReference type="SUPFAM" id="SSF89796">
    <property type="entry name" value="CoA-transferase family III (CaiB/BaiF)"/>
    <property type="match status" value="1"/>
</dbReference>
<name>A0A3M8PAC4_9BACL</name>
<evidence type="ECO:0000313" key="2">
    <source>
        <dbReference type="EMBL" id="RNF40190.1"/>
    </source>
</evidence>
<dbReference type="EMBL" id="RIAX01000003">
    <property type="protein sequence ID" value="RNF40190.1"/>
    <property type="molecule type" value="Genomic_DNA"/>
</dbReference>
<sequence length="395" mass="42854">MTKPLEDIRVLDLSRVYAAPAGAMMLGDLGADVIRVETPGGSDSMRDWGPFVNGESAYYFSANRNKRSVTLNLNEAKGKELFLELLKKADVVIENFKTGTMEKWGLSYAELKKVNPKIITCSVTGFGHTGPLSKNPGFDPVVQAMSGLMDVTGASDGEATKVGIPIADILTSVYVALSVTAAIRQRDVTGIGQEIDLSLLDVQVSSMANVASAYLNAGMVSERLGNRHNNVTPYQVFQCSDDPIMICAGNDGLFRKLSELLGHPEWGSDPRYKTNRVRKEHEVELVSQIAAIIVTKSSEEWLDKLAQAGVPAGRVNNIAQALEQEQVQARESVETLPHSIAGEVKIMKNPMRFSQLNIESTLPPPLLGEHTESVYGELLGLDASELEKLKAANVI</sequence>
<accession>A0A3M8PAC4</accession>
<dbReference type="RefSeq" id="WP_123164699.1">
    <property type="nucleotide sequence ID" value="NZ_RIAX01000003.1"/>
</dbReference>
<gene>
    <name evidence="2" type="ORF">EEX84_06005</name>
</gene>